<reference evidence="3" key="1">
    <citation type="journal article" date="2019" name="Int. J. Syst. Evol. Microbiol.">
        <title>The Global Catalogue of Microorganisms (GCM) 10K type strain sequencing project: providing services to taxonomists for standard genome sequencing and annotation.</title>
        <authorList>
            <consortium name="The Broad Institute Genomics Platform"/>
            <consortium name="The Broad Institute Genome Sequencing Center for Infectious Disease"/>
            <person name="Wu L."/>
            <person name="Ma J."/>
        </authorList>
    </citation>
    <scope>NUCLEOTIDE SEQUENCE [LARGE SCALE GENOMIC DNA]</scope>
    <source>
        <strain evidence="3">KCTC 42282</strain>
    </source>
</reference>
<feature type="domain" description="SGNH hydrolase-type esterase" evidence="1">
    <location>
        <begin position="4"/>
        <end position="164"/>
    </location>
</feature>
<dbReference type="Pfam" id="PF13472">
    <property type="entry name" value="Lipase_GDSL_2"/>
    <property type="match status" value="1"/>
</dbReference>
<dbReference type="CDD" id="cd01822">
    <property type="entry name" value="Lysophospholipase_L1_like"/>
    <property type="match status" value="1"/>
</dbReference>
<organism evidence="2 3">
    <name type="scientific">Camelimonas fluminis</name>
    <dbReference type="NCBI Taxonomy" id="1576911"/>
    <lineage>
        <taxon>Bacteria</taxon>
        <taxon>Pseudomonadati</taxon>
        <taxon>Pseudomonadota</taxon>
        <taxon>Alphaproteobacteria</taxon>
        <taxon>Hyphomicrobiales</taxon>
        <taxon>Chelatococcaceae</taxon>
        <taxon>Camelimonas</taxon>
    </lineage>
</organism>
<comment type="caution">
    <text evidence="2">The sequence shown here is derived from an EMBL/GenBank/DDBJ whole genome shotgun (WGS) entry which is preliminary data.</text>
</comment>
<dbReference type="EMBL" id="JBHRYC010000086">
    <property type="protein sequence ID" value="MFC3639217.1"/>
    <property type="molecule type" value="Genomic_DNA"/>
</dbReference>
<dbReference type="InterPro" id="IPR051532">
    <property type="entry name" value="Ester_Hydrolysis_Enzymes"/>
</dbReference>
<dbReference type="PROSITE" id="PS01098">
    <property type="entry name" value="LIPASE_GDSL_SER"/>
    <property type="match status" value="1"/>
</dbReference>
<dbReference type="PANTHER" id="PTHR30383">
    <property type="entry name" value="THIOESTERASE 1/PROTEASE 1/LYSOPHOSPHOLIPASE L1"/>
    <property type="match status" value="1"/>
</dbReference>
<dbReference type="InterPro" id="IPR008265">
    <property type="entry name" value="Lipase_GDSL_AS"/>
</dbReference>
<dbReference type="InterPro" id="IPR036514">
    <property type="entry name" value="SGNH_hydro_sf"/>
</dbReference>
<dbReference type="PANTHER" id="PTHR30383:SF24">
    <property type="entry name" value="THIOESTERASE 1_PROTEASE 1_LYSOPHOSPHOLIPASE L1"/>
    <property type="match status" value="1"/>
</dbReference>
<dbReference type="RefSeq" id="WP_244642917.1">
    <property type="nucleotide sequence ID" value="NZ_BNCG01000003.1"/>
</dbReference>
<evidence type="ECO:0000313" key="3">
    <source>
        <dbReference type="Proteomes" id="UP001595704"/>
    </source>
</evidence>
<sequence length="184" mass="19739">MLVVLGDSLSAGYNLPGDKAFPAVLEKALRVRGHNVKVVNAGVSGDTTTGGLERLDWSVPDNASGVIVELGANDMLRGVDPAIPRDALDKIITRLKARGIPVLLAGMRAAPNLGGRYSDDFESIYQDLAKRHNLALYPFFLDGVAGERNLLLPDGMHPNPVGVQMMVSRILPTVEQFLASLTPR</sequence>
<dbReference type="InterPro" id="IPR013830">
    <property type="entry name" value="SGNH_hydro"/>
</dbReference>
<evidence type="ECO:0000259" key="1">
    <source>
        <dbReference type="Pfam" id="PF13472"/>
    </source>
</evidence>
<keyword evidence="3" id="KW-1185">Reference proteome</keyword>
<accession>A0ABV7UKY2</accession>
<gene>
    <name evidence="2" type="ORF">ACFONL_17885</name>
</gene>
<protein>
    <submittedName>
        <fullName evidence="2">Arylesterase</fullName>
    </submittedName>
</protein>
<dbReference type="SUPFAM" id="SSF52266">
    <property type="entry name" value="SGNH hydrolase"/>
    <property type="match status" value="1"/>
</dbReference>
<proteinExistence type="predicted"/>
<evidence type="ECO:0000313" key="2">
    <source>
        <dbReference type="EMBL" id="MFC3639217.1"/>
    </source>
</evidence>
<dbReference type="Gene3D" id="3.40.50.1110">
    <property type="entry name" value="SGNH hydrolase"/>
    <property type="match status" value="1"/>
</dbReference>
<dbReference type="Proteomes" id="UP001595704">
    <property type="component" value="Unassembled WGS sequence"/>
</dbReference>
<name>A0ABV7UKY2_9HYPH</name>